<dbReference type="OrthoDB" id="1413556at2759"/>
<comment type="caution">
    <text evidence="2">The sequence shown here is derived from an EMBL/GenBank/DDBJ whole genome shotgun (WGS) entry which is preliminary data.</text>
</comment>
<keyword evidence="1" id="KW-0732">Signal</keyword>
<feature type="chain" id="PRO_5025342246" description="CLAVATA3/ESR (CLE)-related protein" evidence="1">
    <location>
        <begin position="36"/>
        <end position="86"/>
    </location>
</feature>
<proteinExistence type="predicted"/>
<dbReference type="EMBL" id="WOCE01000005">
    <property type="protein sequence ID" value="KAE9613562.1"/>
    <property type="molecule type" value="Genomic_DNA"/>
</dbReference>
<evidence type="ECO:0000313" key="2">
    <source>
        <dbReference type="EMBL" id="KAE9613562.1"/>
    </source>
</evidence>
<reference evidence="3" key="1">
    <citation type="journal article" date="2020" name="Nat. Commun.">
        <title>Genome sequence of the cluster root forming white lupin.</title>
        <authorList>
            <person name="Hufnagel B."/>
            <person name="Marques A."/>
            <person name="Soriano A."/>
            <person name="Marques L."/>
            <person name="Divol F."/>
            <person name="Doumas P."/>
            <person name="Sallet E."/>
            <person name="Mancinotti D."/>
            <person name="Carrere S."/>
            <person name="Marande W."/>
            <person name="Arribat S."/>
            <person name="Keller J."/>
            <person name="Huneau C."/>
            <person name="Blein T."/>
            <person name="Aime D."/>
            <person name="Laguerre M."/>
            <person name="Taylor J."/>
            <person name="Schubert V."/>
            <person name="Nelson M."/>
            <person name="Geu-Flores F."/>
            <person name="Crespi M."/>
            <person name="Gallardo-Guerrero K."/>
            <person name="Delaux P.-M."/>
            <person name="Salse J."/>
            <person name="Berges H."/>
            <person name="Guyot R."/>
            <person name="Gouzy J."/>
            <person name="Peret B."/>
        </authorList>
    </citation>
    <scope>NUCLEOTIDE SEQUENCE [LARGE SCALE GENOMIC DNA]</scope>
    <source>
        <strain evidence="3">cv. Amiga</strain>
    </source>
</reference>
<evidence type="ECO:0008006" key="4">
    <source>
        <dbReference type="Google" id="ProtNLM"/>
    </source>
</evidence>
<evidence type="ECO:0000313" key="3">
    <source>
        <dbReference type="Proteomes" id="UP000447434"/>
    </source>
</evidence>
<gene>
    <name evidence="2" type="ORF">Lalb_Chr05g0218731</name>
</gene>
<dbReference type="AlphaFoldDB" id="A0A6A4QIS3"/>
<name>A0A6A4QIS3_LUPAL</name>
<feature type="signal peptide" evidence="1">
    <location>
        <begin position="1"/>
        <end position="35"/>
    </location>
</feature>
<sequence>MLHYCSSLQVSHKMPMLRFWCCMILVLCSVLVSESRSLTSSFETKSVFPLGSGAALLVVSALKGIEHIQPKQPNRLSPMGPDPRHH</sequence>
<dbReference type="Proteomes" id="UP000447434">
    <property type="component" value="Chromosome 5"/>
</dbReference>
<protein>
    <recommendedName>
        <fullName evidence="4">CLAVATA3/ESR (CLE)-related protein</fullName>
    </recommendedName>
</protein>
<evidence type="ECO:0000256" key="1">
    <source>
        <dbReference type="SAM" id="SignalP"/>
    </source>
</evidence>
<organism evidence="2 3">
    <name type="scientific">Lupinus albus</name>
    <name type="common">White lupine</name>
    <name type="synonym">Lupinus termis</name>
    <dbReference type="NCBI Taxonomy" id="3870"/>
    <lineage>
        <taxon>Eukaryota</taxon>
        <taxon>Viridiplantae</taxon>
        <taxon>Streptophyta</taxon>
        <taxon>Embryophyta</taxon>
        <taxon>Tracheophyta</taxon>
        <taxon>Spermatophyta</taxon>
        <taxon>Magnoliopsida</taxon>
        <taxon>eudicotyledons</taxon>
        <taxon>Gunneridae</taxon>
        <taxon>Pentapetalae</taxon>
        <taxon>rosids</taxon>
        <taxon>fabids</taxon>
        <taxon>Fabales</taxon>
        <taxon>Fabaceae</taxon>
        <taxon>Papilionoideae</taxon>
        <taxon>50 kb inversion clade</taxon>
        <taxon>genistoids sensu lato</taxon>
        <taxon>core genistoids</taxon>
        <taxon>Genisteae</taxon>
        <taxon>Lupinus</taxon>
    </lineage>
</organism>
<accession>A0A6A4QIS3</accession>
<keyword evidence="3" id="KW-1185">Reference proteome</keyword>